<organism evidence="1 2">
    <name type="scientific">Acinetobacter modestus</name>
    <dbReference type="NCBI Taxonomy" id="1776740"/>
    <lineage>
        <taxon>Bacteria</taxon>
        <taxon>Pseudomonadati</taxon>
        <taxon>Pseudomonadota</taxon>
        <taxon>Gammaproteobacteria</taxon>
        <taxon>Moraxellales</taxon>
        <taxon>Moraxellaceae</taxon>
        <taxon>Acinetobacter</taxon>
    </lineage>
</organism>
<accession>A0ABP2U0B8</accession>
<evidence type="ECO:0000313" key="2">
    <source>
        <dbReference type="Proteomes" id="UP000013190"/>
    </source>
</evidence>
<gene>
    <name evidence="1" type="ORF">F992_00777</name>
</gene>
<keyword evidence="2" id="KW-1185">Reference proteome</keyword>
<dbReference type="GeneID" id="92834200"/>
<sequence>MQPIRITYNQACELLSIKRAGLRLLIQQDSSFPRPIKYGTSKQAPVYFDYADLMAWHNAQKTNTAIEA</sequence>
<name>A0ABP2U0B8_9GAMM</name>
<dbReference type="Proteomes" id="UP000013190">
    <property type="component" value="Unassembled WGS sequence"/>
</dbReference>
<dbReference type="RefSeq" id="WP_004660004.1">
    <property type="nucleotide sequence ID" value="NZ_BMDV01000003.1"/>
</dbReference>
<reference evidence="2" key="1">
    <citation type="submission" date="2013-02" db="EMBL/GenBank/DDBJ databases">
        <title>The Genome Sequence of Acinetobacter sp. NIPH 236.</title>
        <authorList>
            <consortium name="The Broad Institute Genome Sequencing Platform"/>
            <consortium name="The Broad Institute Genome Sequencing Center for Infectious Disease"/>
            <person name="Cerqueira G."/>
            <person name="Feldgarden M."/>
            <person name="Courvalin P."/>
            <person name="Perichon B."/>
            <person name="Grillot-Courvalin C."/>
            <person name="Clermont D."/>
            <person name="Rocha E."/>
            <person name="Yoon E.-J."/>
            <person name="Nemec A."/>
            <person name="Walker B."/>
            <person name="Young S.K."/>
            <person name="Zeng Q."/>
            <person name="Gargeya S."/>
            <person name="Fitzgerald M."/>
            <person name="Haas B."/>
            <person name="Abouelleil A."/>
            <person name="Alvarado L."/>
            <person name="Arachchi H.M."/>
            <person name="Berlin A.M."/>
            <person name="Chapman S.B."/>
            <person name="Dewar J."/>
            <person name="Goldberg J."/>
            <person name="Griggs A."/>
            <person name="Gujja S."/>
            <person name="Hansen M."/>
            <person name="Howarth C."/>
            <person name="Imamovic A."/>
            <person name="Larimer J."/>
            <person name="McCowan C."/>
            <person name="Murphy C."/>
            <person name="Neiman D."/>
            <person name="Pearson M."/>
            <person name="Priest M."/>
            <person name="Roberts A."/>
            <person name="Saif S."/>
            <person name="Shea T."/>
            <person name="Sisk P."/>
            <person name="Sykes S."/>
            <person name="Wortman J."/>
            <person name="Nusbaum C."/>
            <person name="Birren B."/>
        </authorList>
    </citation>
    <scope>NUCLEOTIDE SEQUENCE [LARGE SCALE GENOMIC DNA]</scope>
    <source>
        <strain evidence="2">NIPH 236</strain>
    </source>
</reference>
<reference evidence="1 2" key="2">
    <citation type="journal article" date="2016" name="Int. J. Syst. Evol. Microbiol.">
        <title>Taxonomy of haemolytic and/or proteolytic strains of the genus Acinetobacter with the proposal of Acinetobacter courvalinii sp. nov. (genomic species 14 sensu Bouvet &amp; Jeanjean), Acinetobacter dispersus sp. nov. (genomic species 17), Acinetobacter modestus sp. nov., Acinetobacter proteolyticus sp. nov. and Acinetobacter vivianii sp. nov.</title>
        <authorList>
            <person name="Nemec A."/>
            <person name="Radolfova-Krizova L."/>
            <person name="Maixnerova M."/>
            <person name="Vrestiakova E."/>
            <person name="Jezek P."/>
            <person name="Sedo O."/>
        </authorList>
    </citation>
    <scope>NUCLEOTIDE SEQUENCE [LARGE SCALE GENOMIC DNA]</scope>
    <source>
        <strain evidence="1 2">NIPH 236</strain>
    </source>
</reference>
<comment type="caution">
    <text evidence="1">The sequence shown here is derived from an EMBL/GenBank/DDBJ whole genome shotgun (WGS) entry which is preliminary data.</text>
</comment>
<dbReference type="EMBL" id="APOJ01000016">
    <property type="protein sequence ID" value="ENU27945.1"/>
    <property type="molecule type" value="Genomic_DNA"/>
</dbReference>
<evidence type="ECO:0008006" key="3">
    <source>
        <dbReference type="Google" id="ProtNLM"/>
    </source>
</evidence>
<evidence type="ECO:0000313" key="1">
    <source>
        <dbReference type="EMBL" id="ENU27945.1"/>
    </source>
</evidence>
<protein>
    <recommendedName>
        <fullName evidence="3">Transcriptional regulator</fullName>
    </recommendedName>
</protein>
<proteinExistence type="predicted"/>